<gene>
    <name evidence="1" type="ordered locus">CFU_2086</name>
</gene>
<dbReference type="Proteomes" id="UP000008392">
    <property type="component" value="Chromosome"/>
</dbReference>
<reference evidence="1 2" key="1">
    <citation type="journal article" date="2004" name="Environ. Microbiol.">
        <title>Phylogeny-function analysis of (meta)genomic libraries: screening for expression of ribosomal RNA genes by large-insert library fluorescent in situ hybridization (LIL-FISH).</title>
        <authorList>
            <person name="Leveau J.H."/>
            <person name="Gerards S."/>
            <person name="de Boer W."/>
            <person name="van Veen J.A."/>
        </authorList>
    </citation>
    <scope>NUCLEOTIDE SEQUENCE [LARGE SCALE GENOMIC DNA]</scope>
    <source>
        <strain evidence="1 2">Ter331</strain>
    </source>
</reference>
<reference evidence="1 2" key="4">
    <citation type="journal article" date="2010" name="Environ. Microbiol.">
        <title>The bacterial genus Collimonas: mycophagy, weathering and other adaptive solutions to life in oligotrophic soil environments.</title>
        <authorList>
            <person name="Leveau J.H."/>
            <person name="Uroz S."/>
            <person name="de Boer W."/>
        </authorList>
    </citation>
    <scope>NUCLEOTIDE SEQUENCE [LARGE SCALE GENOMIC DNA]</scope>
    <source>
        <strain evidence="1 2">Ter331</strain>
    </source>
</reference>
<dbReference type="EMBL" id="CP002745">
    <property type="protein sequence ID" value="AEK61916.1"/>
    <property type="molecule type" value="Genomic_DNA"/>
</dbReference>
<sequence length="33" mass="3636">MTHRPKSVLAPNRPDLHFFPVSNFHAPAAIAVP</sequence>
<organism evidence="1 2">
    <name type="scientific">Collimonas fungivorans (strain Ter331)</name>
    <dbReference type="NCBI Taxonomy" id="1005048"/>
    <lineage>
        <taxon>Bacteria</taxon>
        <taxon>Pseudomonadati</taxon>
        <taxon>Pseudomonadota</taxon>
        <taxon>Betaproteobacteria</taxon>
        <taxon>Burkholderiales</taxon>
        <taxon>Oxalobacteraceae</taxon>
        <taxon>Collimonas</taxon>
    </lineage>
</organism>
<dbReference type="HOGENOM" id="CLU_3381340_0_0_4"/>
<evidence type="ECO:0000313" key="2">
    <source>
        <dbReference type="Proteomes" id="UP000008392"/>
    </source>
</evidence>
<reference evidence="1 2" key="3">
    <citation type="journal article" date="2008" name="FEMS Microbiol. Ecol.">
        <title>Identification and characterization of genes underlying chitinolysis in Collimonas fungivorans Ter331.</title>
        <authorList>
            <person name="Fritsche K."/>
            <person name="de Boer W."/>
            <person name="Gerards S."/>
            <person name="van den Berg M."/>
            <person name="van Veen J.A."/>
            <person name="Leveau J.H."/>
        </authorList>
    </citation>
    <scope>NUCLEOTIDE SEQUENCE [LARGE SCALE GENOMIC DNA]</scope>
    <source>
        <strain evidence="1 2">Ter331</strain>
    </source>
</reference>
<dbReference type="AlphaFoldDB" id="G0ABW0"/>
<keyword evidence="2" id="KW-1185">Reference proteome</keyword>
<accession>G0ABW0</accession>
<reference evidence="1 2" key="2">
    <citation type="journal article" date="2006" name="J. Microbiol. Methods">
        <title>Genomic flank-sequencing of plasposon insertion sites for rapid identification of functional genes.</title>
        <authorList>
            <person name="Leveau J.H."/>
            <person name="Gerards S."/>
            <person name="Fritsche K."/>
            <person name="Zondag G."/>
            <person name="van Veen J.A."/>
        </authorList>
    </citation>
    <scope>NUCLEOTIDE SEQUENCE [LARGE SCALE GENOMIC DNA]</scope>
    <source>
        <strain evidence="1 2">Ter331</strain>
    </source>
</reference>
<proteinExistence type="predicted"/>
<name>G0ABW0_COLFT</name>
<reference evidence="2" key="6">
    <citation type="submission" date="2011-05" db="EMBL/GenBank/DDBJ databases">
        <title>Complete sequence of Collimonas fungivorans Ter331.</title>
        <authorList>
            <person name="Leveau J.H."/>
        </authorList>
    </citation>
    <scope>NUCLEOTIDE SEQUENCE [LARGE SCALE GENOMIC DNA]</scope>
    <source>
        <strain evidence="2">Ter331</strain>
    </source>
</reference>
<evidence type="ECO:0000313" key="1">
    <source>
        <dbReference type="EMBL" id="AEK61916.1"/>
    </source>
</evidence>
<protein>
    <submittedName>
        <fullName evidence="1">Uncharacterized protein</fullName>
    </submittedName>
</protein>
<dbReference type="KEGG" id="cfu:CFU_2086"/>
<reference evidence="1 2" key="5">
    <citation type="journal article" date="2011" name="ISME J.">
        <title>Dual transcriptional profiling of a bacterial/fungal confrontation: Collimonas fungivorans versus Aspergillus niger.</title>
        <authorList>
            <person name="Mela F."/>
            <person name="Fritsche K."/>
            <person name="de Boer W."/>
            <person name="van Veen J.A."/>
            <person name="de Graaff L.H."/>
            <person name="van den Berg M."/>
            <person name="Leveau J.H."/>
        </authorList>
    </citation>
    <scope>NUCLEOTIDE SEQUENCE [LARGE SCALE GENOMIC DNA]</scope>
    <source>
        <strain evidence="1 2">Ter331</strain>
    </source>
</reference>